<feature type="transmembrane region" description="Helical" evidence="6">
    <location>
        <begin position="107"/>
        <end position="128"/>
    </location>
</feature>
<comment type="subcellular location">
    <subcellularLocation>
        <location evidence="1">Cell membrane</location>
        <topology evidence="1">Multi-pass membrane protein</topology>
    </subcellularLocation>
</comment>
<dbReference type="AlphaFoldDB" id="A0A3N0CCD5"/>
<evidence type="ECO:0000256" key="6">
    <source>
        <dbReference type="SAM" id="Phobius"/>
    </source>
</evidence>
<dbReference type="Pfam" id="PF03788">
    <property type="entry name" value="LrgA"/>
    <property type="match status" value="1"/>
</dbReference>
<evidence type="ECO:0000256" key="4">
    <source>
        <dbReference type="ARBA" id="ARBA00022989"/>
    </source>
</evidence>
<keyword evidence="8" id="KW-1185">Reference proteome</keyword>
<dbReference type="Proteomes" id="UP000267128">
    <property type="component" value="Unassembled WGS sequence"/>
</dbReference>
<gene>
    <name evidence="7" type="ORF">EFK50_17180</name>
</gene>
<dbReference type="PANTHER" id="PTHR33931">
    <property type="entry name" value="HOLIN-LIKE PROTEIN CIDA-RELATED"/>
    <property type="match status" value="1"/>
</dbReference>
<evidence type="ECO:0000256" key="1">
    <source>
        <dbReference type="ARBA" id="ARBA00004651"/>
    </source>
</evidence>
<evidence type="ECO:0000313" key="8">
    <source>
        <dbReference type="Proteomes" id="UP000267128"/>
    </source>
</evidence>
<dbReference type="GO" id="GO:0005886">
    <property type="term" value="C:plasma membrane"/>
    <property type="evidence" value="ECO:0007669"/>
    <property type="project" value="UniProtKB-SubCell"/>
</dbReference>
<name>A0A3N0CCD5_9ACTN</name>
<dbReference type="InterPro" id="IPR005538">
    <property type="entry name" value="LrgA/CidA"/>
</dbReference>
<keyword evidence="2" id="KW-1003">Cell membrane</keyword>
<keyword evidence="4 6" id="KW-1133">Transmembrane helix</keyword>
<protein>
    <submittedName>
        <fullName evidence="7">CidA/LrgA family protein</fullName>
    </submittedName>
</protein>
<keyword evidence="3 6" id="KW-0812">Transmembrane</keyword>
<dbReference type="EMBL" id="RJSE01000008">
    <property type="protein sequence ID" value="RNL61110.1"/>
    <property type="molecule type" value="Genomic_DNA"/>
</dbReference>
<accession>A0A3N0CCD5</accession>
<comment type="caution">
    <text evidence="7">The sequence shown here is derived from an EMBL/GenBank/DDBJ whole genome shotgun (WGS) entry which is preliminary data.</text>
</comment>
<reference evidence="7 8" key="1">
    <citation type="submission" date="2018-11" db="EMBL/GenBank/DDBJ databases">
        <authorList>
            <person name="Li F."/>
        </authorList>
    </citation>
    <scope>NUCLEOTIDE SEQUENCE [LARGE SCALE GENOMIC DNA]</scope>
    <source>
        <strain evidence="7 8">Gsoil 097</strain>
    </source>
</reference>
<organism evidence="7 8">
    <name type="scientific">Nocardioides marmoriginsengisoli</name>
    <dbReference type="NCBI Taxonomy" id="661483"/>
    <lineage>
        <taxon>Bacteria</taxon>
        <taxon>Bacillati</taxon>
        <taxon>Actinomycetota</taxon>
        <taxon>Actinomycetes</taxon>
        <taxon>Propionibacteriales</taxon>
        <taxon>Nocardioidaceae</taxon>
        <taxon>Nocardioides</taxon>
    </lineage>
</organism>
<evidence type="ECO:0000256" key="2">
    <source>
        <dbReference type="ARBA" id="ARBA00022475"/>
    </source>
</evidence>
<dbReference type="OrthoDB" id="3176438at2"/>
<feature type="transmembrane region" description="Helical" evidence="6">
    <location>
        <begin position="72"/>
        <end position="95"/>
    </location>
</feature>
<sequence>MPRVAGTPDTLLPVANPPVLRGILALLGCQLAGEVLVRLTGIEFPGAVVGMLLFFVVLRLRRPGDSSGLVAAPKLLLTHLHLLFIPAGVGIVVYLGRIRDDALPLAAGIWVSWLAGFVVTAWVAALLLRLGKDRG</sequence>
<dbReference type="PANTHER" id="PTHR33931:SF2">
    <property type="entry name" value="HOLIN-LIKE PROTEIN CIDA"/>
    <property type="match status" value="1"/>
</dbReference>
<keyword evidence="5 6" id="KW-0472">Membrane</keyword>
<feature type="transmembrane region" description="Helical" evidence="6">
    <location>
        <begin position="42"/>
        <end position="60"/>
    </location>
</feature>
<evidence type="ECO:0000256" key="5">
    <source>
        <dbReference type="ARBA" id="ARBA00023136"/>
    </source>
</evidence>
<evidence type="ECO:0000313" key="7">
    <source>
        <dbReference type="EMBL" id="RNL61110.1"/>
    </source>
</evidence>
<proteinExistence type="predicted"/>
<evidence type="ECO:0000256" key="3">
    <source>
        <dbReference type="ARBA" id="ARBA00022692"/>
    </source>
</evidence>